<accession>A0A4D7BAB8</accession>
<dbReference type="PROSITE" id="PS50931">
    <property type="entry name" value="HTH_LYSR"/>
    <property type="match status" value="1"/>
</dbReference>
<dbReference type="CDD" id="cd08420">
    <property type="entry name" value="PBP2_CysL_like"/>
    <property type="match status" value="1"/>
</dbReference>
<comment type="similarity">
    <text evidence="1">Belongs to the LysR transcriptional regulatory family.</text>
</comment>
<dbReference type="RefSeq" id="WP_136960466.1">
    <property type="nucleotide sequence ID" value="NZ_CP039690.1"/>
</dbReference>
<dbReference type="FunFam" id="1.10.10.10:FF:000001">
    <property type="entry name" value="LysR family transcriptional regulator"/>
    <property type="match status" value="1"/>
</dbReference>
<dbReference type="KEGG" id="pstg:E8M01_12785"/>
<dbReference type="InterPro" id="IPR005119">
    <property type="entry name" value="LysR_subst-bd"/>
</dbReference>
<dbReference type="InterPro" id="IPR000847">
    <property type="entry name" value="LysR_HTH_N"/>
</dbReference>
<name>A0A4D7BAB8_9HYPH</name>
<dbReference type="Gene3D" id="3.40.190.290">
    <property type="match status" value="1"/>
</dbReference>
<dbReference type="GO" id="GO:0000976">
    <property type="term" value="F:transcription cis-regulatory region binding"/>
    <property type="evidence" value="ECO:0007669"/>
    <property type="project" value="TreeGrafter"/>
</dbReference>
<dbReference type="EMBL" id="CP039690">
    <property type="protein sequence ID" value="QCI65017.1"/>
    <property type="molecule type" value="Genomic_DNA"/>
</dbReference>
<evidence type="ECO:0000256" key="1">
    <source>
        <dbReference type="ARBA" id="ARBA00009437"/>
    </source>
</evidence>
<dbReference type="Pfam" id="PF03466">
    <property type="entry name" value="LysR_substrate"/>
    <property type="match status" value="1"/>
</dbReference>
<evidence type="ECO:0000256" key="4">
    <source>
        <dbReference type="ARBA" id="ARBA00023163"/>
    </source>
</evidence>
<evidence type="ECO:0000256" key="3">
    <source>
        <dbReference type="ARBA" id="ARBA00023125"/>
    </source>
</evidence>
<dbReference type="InterPro" id="IPR036390">
    <property type="entry name" value="WH_DNA-bd_sf"/>
</dbReference>
<dbReference type="Gene3D" id="1.10.10.10">
    <property type="entry name" value="Winged helix-like DNA-binding domain superfamily/Winged helix DNA-binding domain"/>
    <property type="match status" value="1"/>
</dbReference>
<organism evidence="6 7">
    <name type="scientific">Phreatobacter stygius</name>
    <dbReference type="NCBI Taxonomy" id="1940610"/>
    <lineage>
        <taxon>Bacteria</taxon>
        <taxon>Pseudomonadati</taxon>
        <taxon>Pseudomonadota</taxon>
        <taxon>Alphaproteobacteria</taxon>
        <taxon>Hyphomicrobiales</taxon>
        <taxon>Phreatobacteraceae</taxon>
        <taxon>Phreatobacter</taxon>
    </lineage>
</organism>
<dbReference type="PRINTS" id="PR00039">
    <property type="entry name" value="HTHLYSR"/>
</dbReference>
<evidence type="ECO:0000313" key="7">
    <source>
        <dbReference type="Proteomes" id="UP000298781"/>
    </source>
</evidence>
<feature type="domain" description="HTH lysR-type" evidence="5">
    <location>
        <begin position="1"/>
        <end position="58"/>
    </location>
</feature>
<keyword evidence="2" id="KW-0805">Transcription regulation</keyword>
<sequence>MTLEQLRIFVAVAEREHLTRAASALNLTPSAVSSAVRALEDRHGISLFHRVGRRIELTEAGAIFLGEARATLARARAAELALAELGGLKRGAIHIEASQTIGSYWLPRLLARFHDAHPAIALQLTSGNTRSVAEAVLNGRAELGFIEGVIDQPALSSKVVAEDRLILVAAPRHAWTDGRPIRPGDLAAARWVMREAGSGTRSVLEAALGAHGLAPAELNVALELPSNEALCSAVEAGTLVAAVSELVAAARLAAGRLKRIDFALPPRAFSLVRHKERYRTKASLALETMIGERDA</sequence>
<evidence type="ECO:0000313" key="6">
    <source>
        <dbReference type="EMBL" id="QCI65017.1"/>
    </source>
</evidence>
<evidence type="ECO:0000256" key="2">
    <source>
        <dbReference type="ARBA" id="ARBA00023015"/>
    </source>
</evidence>
<dbReference type="PANTHER" id="PTHR30126:SF39">
    <property type="entry name" value="HTH-TYPE TRANSCRIPTIONAL REGULATOR CYSL"/>
    <property type="match status" value="1"/>
</dbReference>
<dbReference type="SUPFAM" id="SSF53850">
    <property type="entry name" value="Periplasmic binding protein-like II"/>
    <property type="match status" value="1"/>
</dbReference>
<dbReference type="SUPFAM" id="SSF46785">
    <property type="entry name" value="Winged helix' DNA-binding domain"/>
    <property type="match status" value="1"/>
</dbReference>
<dbReference type="Proteomes" id="UP000298781">
    <property type="component" value="Chromosome"/>
</dbReference>
<keyword evidence="3" id="KW-0238">DNA-binding</keyword>
<dbReference type="OrthoDB" id="9808620at2"/>
<dbReference type="GO" id="GO:0003700">
    <property type="term" value="F:DNA-binding transcription factor activity"/>
    <property type="evidence" value="ECO:0007669"/>
    <property type="project" value="InterPro"/>
</dbReference>
<keyword evidence="7" id="KW-1185">Reference proteome</keyword>
<evidence type="ECO:0000259" key="5">
    <source>
        <dbReference type="PROSITE" id="PS50931"/>
    </source>
</evidence>
<keyword evidence="4" id="KW-0804">Transcription</keyword>
<protein>
    <submittedName>
        <fullName evidence="6">LysR family transcriptional regulator</fullName>
    </submittedName>
</protein>
<dbReference type="Pfam" id="PF00126">
    <property type="entry name" value="HTH_1"/>
    <property type="match status" value="1"/>
</dbReference>
<proteinExistence type="inferred from homology"/>
<dbReference type="PANTHER" id="PTHR30126">
    <property type="entry name" value="HTH-TYPE TRANSCRIPTIONAL REGULATOR"/>
    <property type="match status" value="1"/>
</dbReference>
<dbReference type="InterPro" id="IPR036388">
    <property type="entry name" value="WH-like_DNA-bd_sf"/>
</dbReference>
<dbReference type="AlphaFoldDB" id="A0A4D7BAB8"/>
<reference evidence="6 7" key="1">
    <citation type="submission" date="2019-04" db="EMBL/GenBank/DDBJ databases">
        <title>Phreatobacter aquaticus sp. nov.</title>
        <authorList>
            <person name="Choi A."/>
        </authorList>
    </citation>
    <scope>NUCLEOTIDE SEQUENCE [LARGE SCALE GENOMIC DNA]</scope>
    <source>
        <strain evidence="6 7">KCTC 52518</strain>
    </source>
</reference>
<gene>
    <name evidence="6" type="ORF">E8M01_12785</name>
</gene>